<evidence type="ECO:0000313" key="4">
    <source>
        <dbReference type="EMBL" id="MBL0002787.1"/>
    </source>
</evidence>
<evidence type="ECO:0000313" key="5">
    <source>
        <dbReference type="Proteomes" id="UP000726105"/>
    </source>
</evidence>
<dbReference type="GO" id="GO:0005737">
    <property type="term" value="C:cytoplasm"/>
    <property type="evidence" value="ECO:0007669"/>
    <property type="project" value="TreeGrafter"/>
</dbReference>
<reference evidence="3 5" key="1">
    <citation type="submission" date="2020-10" db="EMBL/GenBank/DDBJ databases">
        <title>Connecting structure to function with the recovery of over 1000 high-quality activated sludge metagenome-assembled genomes encoding full-length rRNA genes using long-read sequencing.</title>
        <authorList>
            <person name="Singleton C.M."/>
            <person name="Petriglieri F."/>
            <person name="Kristensen J.M."/>
            <person name="Kirkegaard R.H."/>
            <person name="Michaelsen T.Y."/>
            <person name="Andersen M.H."/>
            <person name="Karst S.M."/>
            <person name="Dueholm M.S."/>
            <person name="Nielsen P.H."/>
            <person name="Albertsen M."/>
        </authorList>
    </citation>
    <scope>NUCLEOTIDE SEQUENCE [LARGE SCALE GENOMIC DNA]</scope>
    <source>
        <strain evidence="3">Ega_18-Q3-R5-49_MAXAC.001</strain>
        <strain evidence="4">Ribe_18-Q3-R11-54_MAXAC.001</strain>
    </source>
</reference>
<dbReference type="PANTHER" id="PTHR21240:SF28">
    <property type="entry name" value="ISO-OROTATE DECARBOXYLASE (EUROFUNG)"/>
    <property type="match status" value="1"/>
</dbReference>
<dbReference type="InterPro" id="IPR032466">
    <property type="entry name" value="Metal_Hydrolase"/>
</dbReference>
<accession>A0A935INQ6</accession>
<keyword evidence="1" id="KW-0456">Lyase</keyword>
<dbReference type="SUPFAM" id="SSF51556">
    <property type="entry name" value="Metallo-dependent hydrolases"/>
    <property type="match status" value="1"/>
</dbReference>
<evidence type="ECO:0000259" key="2">
    <source>
        <dbReference type="Pfam" id="PF04909"/>
    </source>
</evidence>
<dbReference type="EMBL" id="JADKGK010000005">
    <property type="protein sequence ID" value="MBL0002787.1"/>
    <property type="molecule type" value="Genomic_DNA"/>
</dbReference>
<evidence type="ECO:0000313" key="3">
    <source>
        <dbReference type="EMBL" id="MBK7273274.1"/>
    </source>
</evidence>
<dbReference type="Proteomes" id="UP000726105">
    <property type="component" value="Unassembled WGS sequence"/>
</dbReference>
<protein>
    <submittedName>
        <fullName evidence="3">Amidohydrolase family protein</fullName>
    </submittedName>
</protein>
<feature type="domain" description="Amidohydrolase-related" evidence="2">
    <location>
        <begin position="3"/>
        <end position="261"/>
    </location>
</feature>
<dbReference type="EMBL" id="JADJIB010000003">
    <property type="protein sequence ID" value="MBK7273274.1"/>
    <property type="molecule type" value="Genomic_DNA"/>
</dbReference>
<sequence>MIIDAHAHVWPDHIAAVVLATRPSGLDSHFDGTLTGLLTTMDAAGIDLSMALAVANKASTVLRTNEWIGQIPRDRLIPAGTVHPGLSPEENVASLRDNGIRAVKLHPLFQDVAFADPQVIDIMHALAADGVTVLTHVGSGGDAAANERGNPVALRALIDAVPTLRLVAFHYGGYHELDTAQELIVGAPVLLETSWPPSVATLDPQVVRDLIRRHGVDRVVFGTDWPMTDPAAEIAAIRALGLEPDEEAAILGGNLARLLGL</sequence>
<organism evidence="3 5">
    <name type="scientific">Candidatus Phosphoribacter hodrii</name>
    <dbReference type="NCBI Taxonomy" id="2953743"/>
    <lineage>
        <taxon>Bacteria</taxon>
        <taxon>Bacillati</taxon>
        <taxon>Actinomycetota</taxon>
        <taxon>Actinomycetes</taxon>
        <taxon>Micrococcales</taxon>
        <taxon>Dermatophilaceae</taxon>
        <taxon>Candidatus Phosphoribacter</taxon>
    </lineage>
</organism>
<dbReference type="Gene3D" id="3.20.20.140">
    <property type="entry name" value="Metal-dependent hydrolases"/>
    <property type="match status" value="1"/>
</dbReference>
<dbReference type="GO" id="GO:0019748">
    <property type="term" value="P:secondary metabolic process"/>
    <property type="evidence" value="ECO:0007669"/>
    <property type="project" value="TreeGrafter"/>
</dbReference>
<dbReference type="Proteomes" id="UP000886632">
    <property type="component" value="Unassembled WGS sequence"/>
</dbReference>
<proteinExistence type="predicted"/>
<gene>
    <name evidence="3" type="ORF">IPI13_08920</name>
    <name evidence="4" type="ORF">IPP00_01875</name>
</gene>
<dbReference type="InterPro" id="IPR006680">
    <property type="entry name" value="Amidohydro-rel"/>
</dbReference>
<comment type="caution">
    <text evidence="3">The sequence shown here is derived from an EMBL/GenBank/DDBJ whole genome shotgun (WGS) entry which is preliminary data.</text>
</comment>
<evidence type="ECO:0000256" key="1">
    <source>
        <dbReference type="ARBA" id="ARBA00023239"/>
    </source>
</evidence>
<dbReference type="PANTHER" id="PTHR21240">
    <property type="entry name" value="2-AMINO-3-CARBOXYLMUCONATE-6-SEMIALDEHYDE DECARBOXYLASE"/>
    <property type="match status" value="1"/>
</dbReference>
<dbReference type="AlphaFoldDB" id="A0A935INQ6"/>
<name>A0A935INQ6_9MICO</name>
<dbReference type="InterPro" id="IPR032465">
    <property type="entry name" value="ACMSD"/>
</dbReference>
<dbReference type="GO" id="GO:0016787">
    <property type="term" value="F:hydrolase activity"/>
    <property type="evidence" value="ECO:0007669"/>
    <property type="project" value="InterPro"/>
</dbReference>
<dbReference type="GO" id="GO:0016831">
    <property type="term" value="F:carboxy-lyase activity"/>
    <property type="evidence" value="ECO:0007669"/>
    <property type="project" value="InterPro"/>
</dbReference>
<dbReference type="Pfam" id="PF04909">
    <property type="entry name" value="Amidohydro_2"/>
    <property type="match status" value="1"/>
</dbReference>